<dbReference type="PANTHER" id="PTHR21250">
    <property type="entry name" value="PRE-RRNA-PROCESSING PROTEIN TSR2 HOMOLOG"/>
    <property type="match status" value="1"/>
</dbReference>
<comment type="similarity">
    <text evidence="1">Belongs to the TSR2 family.</text>
</comment>
<evidence type="ECO:0000256" key="2">
    <source>
        <dbReference type="ARBA" id="ARBA00022552"/>
    </source>
</evidence>
<dbReference type="Proteomes" id="UP000292702">
    <property type="component" value="Unassembled WGS sequence"/>
</dbReference>
<evidence type="ECO:0008006" key="6">
    <source>
        <dbReference type="Google" id="ProtNLM"/>
    </source>
</evidence>
<protein>
    <recommendedName>
        <fullName evidence="6">Pre-rRNA-processing protein TSR2</fullName>
    </recommendedName>
</protein>
<dbReference type="Pfam" id="PF10273">
    <property type="entry name" value="WGG"/>
    <property type="match status" value="1"/>
</dbReference>
<gene>
    <name evidence="4" type="ORF">EIP91_008485</name>
</gene>
<dbReference type="GO" id="GO:0006364">
    <property type="term" value="P:rRNA processing"/>
    <property type="evidence" value="ECO:0007669"/>
    <property type="project" value="UniProtKB-KW"/>
</dbReference>
<sequence>MSASTSTPSLQPSDPPSPASVLFARGVIACLAIWPALRVAVDQQWGGPSSAQKRTWLAGVVVDAFEEHQNPAPDADYVEEMLLQITADEYEMQVEDDSAQDVAKNIVKLWAAAQEGNAEPILTLEERAEKLKGKKVQVEEAAGDESDWDDESDEEGSDEDDDDEKVPDLIAAAIKTAPKPIPEVDEDGFTMVKGKGKR</sequence>
<dbReference type="STRING" id="92696.A0A4R0RU23"/>
<feature type="region of interest" description="Disordered" evidence="3">
    <location>
        <begin position="132"/>
        <end position="198"/>
    </location>
</feature>
<evidence type="ECO:0000256" key="1">
    <source>
        <dbReference type="ARBA" id="ARBA00006524"/>
    </source>
</evidence>
<accession>A0A4R0RU23</accession>
<keyword evidence="2" id="KW-0698">rRNA processing</keyword>
<evidence type="ECO:0000256" key="3">
    <source>
        <dbReference type="SAM" id="MobiDB-lite"/>
    </source>
</evidence>
<dbReference type="OrthoDB" id="263560at2759"/>
<comment type="caution">
    <text evidence="4">The sequence shown here is derived from an EMBL/GenBank/DDBJ whole genome shotgun (WGS) entry which is preliminary data.</text>
</comment>
<keyword evidence="5" id="KW-1185">Reference proteome</keyword>
<dbReference type="EMBL" id="RWJN01000047">
    <property type="protein sequence ID" value="TCD69189.1"/>
    <property type="molecule type" value="Genomic_DNA"/>
</dbReference>
<evidence type="ECO:0000313" key="4">
    <source>
        <dbReference type="EMBL" id="TCD69189.1"/>
    </source>
</evidence>
<feature type="compositionally biased region" description="Acidic residues" evidence="3">
    <location>
        <begin position="141"/>
        <end position="165"/>
    </location>
</feature>
<evidence type="ECO:0000313" key="5">
    <source>
        <dbReference type="Proteomes" id="UP000292702"/>
    </source>
</evidence>
<proteinExistence type="inferred from homology"/>
<name>A0A4R0RU23_9APHY</name>
<dbReference type="AlphaFoldDB" id="A0A4R0RU23"/>
<reference evidence="4 5" key="1">
    <citation type="submission" date="2018-11" db="EMBL/GenBank/DDBJ databases">
        <title>Genome assembly of Steccherinum ochraceum LE-BIN_3174, the white-rot fungus of the Steccherinaceae family (The Residual Polyporoid clade, Polyporales, Basidiomycota).</title>
        <authorList>
            <person name="Fedorova T.V."/>
            <person name="Glazunova O.A."/>
            <person name="Landesman E.O."/>
            <person name="Moiseenko K.V."/>
            <person name="Psurtseva N.V."/>
            <person name="Savinova O.S."/>
            <person name="Shakhova N.V."/>
            <person name="Tyazhelova T.V."/>
            <person name="Vasina D.V."/>
        </authorList>
    </citation>
    <scope>NUCLEOTIDE SEQUENCE [LARGE SCALE GENOMIC DNA]</scope>
    <source>
        <strain evidence="4 5">LE-BIN_3174</strain>
    </source>
</reference>
<dbReference type="InterPro" id="IPR019398">
    <property type="entry name" value="Pre-rRNA_process_TSR2"/>
</dbReference>
<organism evidence="4 5">
    <name type="scientific">Steccherinum ochraceum</name>
    <dbReference type="NCBI Taxonomy" id="92696"/>
    <lineage>
        <taxon>Eukaryota</taxon>
        <taxon>Fungi</taxon>
        <taxon>Dikarya</taxon>
        <taxon>Basidiomycota</taxon>
        <taxon>Agaricomycotina</taxon>
        <taxon>Agaricomycetes</taxon>
        <taxon>Polyporales</taxon>
        <taxon>Steccherinaceae</taxon>
        <taxon>Steccherinum</taxon>
    </lineage>
</organism>